<dbReference type="EMBL" id="UINC01172572">
    <property type="protein sequence ID" value="SVD77709.1"/>
    <property type="molecule type" value="Genomic_DNA"/>
</dbReference>
<dbReference type="AlphaFoldDB" id="A0A382Y3T5"/>
<feature type="non-terminal residue" evidence="2">
    <location>
        <position position="1"/>
    </location>
</feature>
<keyword evidence="1" id="KW-1133">Transmembrane helix</keyword>
<feature type="transmembrane region" description="Helical" evidence="1">
    <location>
        <begin position="237"/>
        <end position="254"/>
    </location>
</feature>
<accession>A0A382Y3T5</accession>
<evidence type="ECO:0000256" key="1">
    <source>
        <dbReference type="SAM" id="Phobius"/>
    </source>
</evidence>
<keyword evidence="1" id="KW-0812">Transmembrane</keyword>
<organism evidence="2">
    <name type="scientific">marine metagenome</name>
    <dbReference type="NCBI Taxonomy" id="408172"/>
    <lineage>
        <taxon>unclassified sequences</taxon>
        <taxon>metagenomes</taxon>
        <taxon>ecological metagenomes</taxon>
    </lineage>
</organism>
<evidence type="ECO:0000313" key="2">
    <source>
        <dbReference type="EMBL" id="SVD77709.1"/>
    </source>
</evidence>
<proteinExistence type="predicted"/>
<reference evidence="2" key="1">
    <citation type="submission" date="2018-05" db="EMBL/GenBank/DDBJ databases">
        <authorList>
            <person name="Lanie J.A."/>
            <person name="Ng W.-L."/>
            <person name="Kazmierczak K.M."/>
            <person name="Andrzejewski T.M."/>
            <person name="Davidsen T.M."/>
            <person name="Wayne K.J."/>
            <person name="Tettelin H."/>
            <person name="Glass J.I."/>
            <person name="Rusch D."/>
            <person name="Podicherti R."/>
            <person name="Tsui H.-C.T."/>
            <person name="Winkler M.E."/>
        </authorList>
    </citation>
    <scope>NUCLEOTIDE SEQUENCE</scope>
</reference>
<keyword evidence="1" id="KW-0472">Membrane</keyword>
<protein>
    <submittedName>
        <fullName evidence="2">Uncharacterized protein</fullName>
    </submittedName>
</protein>
<feature type="transmembrane region" description="Helical" evidence="1">
    <location>
        <begin position="210"/>
        <end position="231"/>
    </location>
</feature>
<name>A0A382Y3T5_9ZZZZ</name>
<gene>
    <name evidence="2" type="ORF">METZ01_LOCUS430563</name>
</gene>
<sequence>PTGEADDIHVYTAWVWTTQDESTTVYESTPLAITVLQPFSNNIYGYEARSSNFTSSDWTFIAQPANYDLIIRYQHQNPQIDPTFYGYENIVADVSDQIPVLSNANYYISAYLNPAAFDYTINAQNEVTEIKCNANSPNISACVDGGIGTLLDNVPSGTPSEFVIVSEKDPDATTGQPLGIEGMGDFFGMPMVFLFIIGFASVFTSRTGHMGIVIIGALIGIMFAMGYLSFGDPTTDTLVWGLLIFVIILGVILGKKFT</sequence>
<feature type="transmembrane region" description="Helical" evidence="1">
    <location>
        <begin position="186"/>
        <end position="203"/>
    </location>
</feature>